<dbReference type="EMBL" id="LR824641">
    <property type="protein sequence ID" value="CAD0335340.1"/>
    <property type="molecule type" value="Genomic_DNA"/>
</dbReference>
<reference evidence="10 12" key="1">
    <citation type="submission" date="2020-07" db="EMBL/GenBank/DDBJ databases">
        <authorList>
            <person name="Teixeira M."/>
        </authorList>
    </citation>
    <scope>NUCLEOTIDE SEQUENCE</scope>
    <source>
        <strain evidence="11">1</strain>
        <strain evidence="10">Xanthomonas sp. CPBF 367</strain>
    </source>
</reference>
<evidence type="ECO:0000259" key="9">
    <source>
        <dbReference type="Pfam" id="PF13354"/>
    </source>
</evidence>
<feature type="chain" id="PRO_5033673627" description="Beta-lactamase" evidence="8">
    <location>
        <begin position="26"/>
        <end position="316"/>
    </location>
</feature>
<dbReference type="PROSITE" id="PS51318">
    <property type="entry name" value="TAT"/>
    <property type="match status" value="1"/>
</dbReference>
<keyword evidence="4 6" id="KW-0378">Hydrolase</keyword>
<comment type="catalytic activity">
    <reaction evidence="1 6">
        <text>a beta-lactam + H2O = a substituted beta-amino acid</text>
        <dbReference type="Rhea" id="RHEA:20401"/>
        <dbReference type="ChEBI" id="CHEBI:15377"/>
        <dbReference type="ChEBI" id="CHEBI:35627"/>
        <dbReference type="ChEBI" id="CHEBI:140347"/>
        <dbReference type="EC" id="3.5.2.6"/>
    </reaction>
</comment>
<dbReference type="InterPro" id="IPR045155">
    <property type="entry name" value="Beta-lactam_cat"/>
</dbReference>
<dbReference type="InterPro" id="IPR006311">
    <property type="entry name" value="TAT_signal"/>
</dbReference>
<evidence type="ECO:0000313" key="12">
    <source>
        <dbReference type="Proteomes" id="UP000515493"/>
    </source>
</evidence>
<dbReference type="PANTHER" id="PTHR35333:SF3">
    <property type="entry name" value="BETA-LACTAMASE-TYPE TRANSPEPTIDASE FOLD CONTAINING PROTEIN"/>
    <property type="match status" value="1"/>
</dbReference>
<evidence type="ECO:0000313" key="11">
    <source>
        <dbReference type="EMBL" id="CAD1794697.1"/>
    </source>
</evidence>
<evidence type="ECO:0000256" key="8">
    <source>
        <dbReference type="SAM" id="SignalP"/>
    </source>
</evidence>
<feature type="domain" description="Beta-lactamase class A catalytic" evidence="9">
    <location>
        <begin position="52"/>
        <end position="265"/>
    </location>
</feature>
<dbReference type="KEGG" id="xeu:XSP_003064"/>
<accession>A0A8E4G817</accession>
<dbReference type="AlphaFoldDB" id="A0A8E4G817"/>
<dbReference type="PROSITE" id="PS00146">
    <property type="entry name" value="BETA_LACTAMASE_A"/>
    <property type="match status" value="1"/>
</dbReference>
<proteinExistence type="inferred from homology"/>
<dbReference type="EC" id="3.5.2.6" evidence="3 6"/>
<evidence type="ECO:0000256" key="5">
    <source>
        <dbReference type="ARBA" id="ARBA00023251"/>
    </source>
</evidence>
<dbReference type="PANTHER" id="PTHR35333">
    <property type="entry name" value="BETA-LACTAMASE"/>
    <property type="match status" value="1"/>
</dbReference>
<evidence type="ECO:0000256" key="4">
    <source>
        <dbReference type="ARBA" id="ARBA00022801"/>
    </source>
</evidence>
<evidence type="ECO:0000256" key="3">
    <source>
        <dbReference type="ARBA" id="ARBA00012865"/>
    </source>
</evidence>
<dbReference type="EMBL" id="LR861803">
    <property type="protein sequence ID" value="CAD1794697.1"/>
    <property type="molecule type" value="Genomic_DNA"/>
</dbReference>
<dbReference type="RefSeq" id="WP_119131109.1">
    <property type="nucleotide sequence ID" value="NZ_LR861803.1"/>
</dbReference>
<evidence type="ECO:0000256" key="7">
    <source>
        <dbReference type="SAM" id="MobiDB-lite"/>
    </source>
</evidence>
<dbReference type="Proteomes" id="UP000515493">
    <property type="component" value="Chromosome"/>
</dbReference>
<dbReference type="Pfam" id="PF13354">
    <property type="entry name" value="Beta-lactamase2"/>
    <property type="match status" value="1"/>
</dbReference>
<gene>
    <name evidence="10" type="primary">bla</name>
    <name evidence="10" type="ORF">XSP_003064</name>
</gene>
<evidence type="ECO:0000256" key="2">
    <source>
        <dbReference type="ARBA" id="ARBA00009009"/>
    </source>
</evidence>
<dbReference type="InterPro" id="IPR023650">
    <property type="entry name" value="Beta-lactam_class-A_AS"/>
</dbReference>
<evidence type="ECO:0000313" key="10">
    <source>
        <dbReference type="EMBL" id="CAD0335340.1"/>
    </source>
</evidence>
<dbReference type="NCBIfam" id="NF033103">
    <property type="entry name" value="bla_class_A"/>
    <property type="match status" value="1"/>
</dbReference>
<evidence type="ECO:0000256" key="6">
    <source>
        <dbReference type="RuleBase" id="RU361140"/>
    </source>
</evidence>
<protein>
    <recommendedName>
        <fullName evidence="3 6">Beta-lactamase</fullName>
        <ecNumber evidence="3 6">3.5.2.6</ecNumber>
    </recommendedName>
</protein>
<dbReference type="Gene3D" id="3.40.710.10">
    <property type="entry name" value="DD-peptidase/beta-lactamase superfamily"/>
    <property type="match status" value="1"/>
</dbReference>
<keyword evidence="8" id="KW-0732">Signal</keyword>
<sequence length="316" mass="33977">MLKRRQFLCATGASVLLAASRPLRAVSLVASAAVELREAWAGIERRSGGRLGICLLDSATGRRIGQREDERFPLCSTFKFVLAAAVLQRVDKGELTLGKRVKIRAADMLEHAPITERHVGGSLSVAELCRATMIHSDNPAANLLFPLVGEPAGLTAFLRGIGDAHTRSDRHEPEMNRFAPGDPRDTTTPAAMAATLRTLLLGDALQPASRKQLTDWMIDNRTGDTCLRAGLPRGWKIGDKTGSNGSDTRNDIAILWQPGRQAPLLLTAYLNGATVHAAARDAALKAVAAAVAMTGAGFTDDAFQREWRTLTEVAPR</sequence>
<organism evidence="10">
    <name type="scientific">Xanthomonas euroxanthea</name>
    <dbReference type="NCBI Taxonomy" id="2259622"/>
    <lineage>
        <taxon>Bacteria</taxon>
        <taxon>Pseudomonadati</taxon>
        <taxon>Pseudomonadota</taxon>
        <taxon>Gammaproteobacteria</taxon>
        <taxon>Lysobacterales</taxon>
        <taxon>Lysobacteraceae</taxon>
        <taxon>Xanthomonas</taxon>
    </lineage>
</organism>
<dbReference type="InterPro" id="IPR000871">
    <property type="entry name" value="Beta-lactam_class-A"/>
</dbReference>
<dbReference type="GO" id="GO:0030655">
    <property type="term" value="P:beta-lactam antibiotic catabolic process"/>
    <property type="evidence" value="ECO:0007669"/>
    <property type="project" value="InterPro"/>
</dbReference>
<dbReference type="PRINTS" id="PR00118">
    <property type="entry name" value="BLACTAMASEA"/>
</dbReference>
<dbReference type="GO" id="GO:0008800">
    <property type="term" value="F:beta-lactamase activity"/>
    <property type="evidence" value="ECO:0007669"/>
    <property type="project" value="UniProtKB-UniRule"/>
</dbReference>
<feature type="signal peptide" evidence="8">
    <location>
        <begin position="1"/>
        <end position="25"/>
    </location>
</feature>
<comment type="similarity">
    <text evidence="2 6">Belongs to the class-A beta-lactamase family.</text>
</comment>
<dbReference type="GO" id="GO:0046677">
    <property type="term" value="P:response to antibiotic"/>
    <property type="evidence" value="ECO:0007669"/>
    <property type="project" value="UniProtKB-UniRule"/>
</dbReference>
<feature type="region of interest" description="Disordered" evidence="7">
    <location>
        <begin position="166"/>
        <end position="187"/>
    </location>
</feature>
<dbReference type="SUPFAM" id="SSF56601">
    <property type="entry name" value="beta-lactamase/transpeptidase-like"/>
    <property type="match status" value="1"/>
</dbReference>
<feature type="compositionally biased region" description="Basic and acidic residues" evidence="7">
    <location>
        <begin position="166"/>
        <end position="175"/>
    </location>
</feature>
<keyword evidence="5 6" id="KW-0046">Antibiotic resistance</keyword>
<evidence type="ECO:0000256" key="1">
    <source>
        <dbReference type="ARBA" id="ARBA00001526"/>
    </source>
</evidence>
<dbReference type="GeneID" id="79390367"/>
<name>A0A8E4G817_9XANT</name>
<dbReference type="InterPro" id="IPR012338">
    <property type="entry name" value="Beta-lactam/transpept-like"/>
</dbReference>